<dbReference type="Proteomes" id="UP000828251">
    <property type="component" value="Unassembled WGS sequence"/>
</dbReference>
<proteinExistence type="predicted"/>
<keyword evidence="2" id="KW-1185">Reference proteome</keyword>
<organism evidence="1 2">
    <name type="scientific">Gossypium stocksii</name>
    <dbReference type="NCBI Taxonomy" id="47602"/>
    <lineage>
        <taxon>Eukaryota</taxon>
        <taxon>Viridiplantae</taxon>
        <taxon>Streptophyta</taxon>
        <taxon>Embryophyta</taxon>
        <taxon>Tracheophyta</taxon>
        <taxon>Spermatophyta</taxon>
        <taxon>Magnoliopsida</taxon>
        <taxon>eudicotyledons</taxon>
        <taxon>Gunneridae</taxon>
        <taxon>Pentapetalae</taxon>
        <taxon>rosids</taxon>
        <taxon>malvids</taxon>
        <taxon>Malvales</taxon>
        <taxon>Malvaceae</taxon>
        <taxon>Malvoideae</taxon>
        <taxon>Gossypium</taxon>
    </lineage>
</organism>
<dbReference type="AlphaFoldDB" id="A0A9D3U9D2"/>
<accession>A0A9D3U9D2</accession>
<comment type="caution">
    <text evidence="1">The sequence shown here is derived from an EMBL/GenBank/DDBJ whole genome shotgun (WGS) entry which is preliminary data.</text>
</comment>
<reference evidence="1 2" key="1">
    <citation type="journal article" date="2021" name="Plant Biotechnol. J.">
        <title>Multi-omics assisted identification of the key and species-specific regulatory components of drought-tolerant mechanisms in Gossypium stocksii.</title>
        <authorList>
            <person name="Yu D."/>
            <person name="Ke L."/>
            <person name="Zhang D."/>
            <person name="Wu Y."/>
            <person name="Sun Y."/>
            <person name="Mei J."/>
            <person name="Sun J."/>
            <person name="Sun Y."/>
        </authorList>
    </citation>
    <scope>NUCLEOTIDE SEQUENCE [LARGE SCALE GENOMIC DNA]</scope>
    <source>
        <strain evidence="2">cv. E1</strain>
        <tissue evidence="1">Leaf</tissue>
    </source>
</reference>
<name>A0A9D3U9D2_9ROSI</name>
<dbReference type="EMBL" id="JAIQCV010000013">
    <property type="protein sequence ID" value="KAH1032383.1"/>
    <property type="molecule type" value="Genomic_DNA"/>
</dbReference>
<evidence type="ECO:0000313" key="2">
    <source>
        <dbReference type="Proteomes" id="UP000828251"/>
    </source>
</evidence>
<protein>
    <submittedName>
        <fullName evidence="1">Uncharacterized protein</fullName>
    </submittedName>
</protein>
<evidence type="ECO:0000313" key="1">
    <source>
        <dbReference type="EMBL" id="KAH1032383.1"/>
    </source>
</evidence>
<gene>
    <name evidence="1" type="ORF">J1N35_044557</name>
</gene>
<sequence length="96" mass="10611">MGPSPAANVRGGWSSKKLHFFGEIKEDAKLGFGIYFLAGLAWEEFTEEWKNLNKFFLADNLVETSATPIIGCETNVNEKVEVEEDNVNPNDASANT</sequence>